<dbReference type="InterPro" id="IPR045057">
    <property type="entry name" value="Gcn5-rel_NAT"/>
</dbReference>
<dbReference type="SUPFAM" id="SSF55729">
    <property type="entry name" value="Acyl-CoA N-acyltransferases (Nat)"/>
    <property type="match status" value="1"/>
</dbReference>
<evidence type="ECO:0000313" key="3">
    <source>
        <dbReference type="Proteomes" id="UP001247754"/>
    </source>
</evidence>
<dbReference type="Proteomes" id="UP001247754">
    <property type="component" value="Unassembled WGS sequence"/>
</dbReference>
<organism evidence="2 3">
    <name type="scientific">Ruixingdingia sedimenti</name>
    <dbReference type="NCBI Taxonomy" id="3073604"/>
    <lineage>
        <taxon>Bacteria</taxon>
        <taxon>Pseudomonadati</taxon>
        <taxon>Pseudomonadota</taxon>
        <taxon>Alphaproteobacteria</taxon>
        <taxon>Rhodobacterales</taxon>
        <taxon>Paracoccaceae</taxon>
        <taxon>Ruixingdingia</taxon>
    </lineage>
</organism>
<dbReference type="PROSITE" id="PS51729">
    <property type="entry name" value="GNAT_YJDJ"/>
    <property type="match status" value="1"/>
</dbReference>
<dbReference type="EC" id="2.3.1.-" evidence="2"/>
<dbReference type="PANTHER" id="PTHR31435">
    <property type="entry name" value="PROTEIN NATD1"/>
    <property type="match status" value="1"/>
</dbReference>
<evidence type="ECO:0000313" key="2">
    <source>
        <dbReference type="EMBL" id="MDR5651448.1"/>
    </source>
</evidence>
<dbReference type="Gene3D" id="3.40.630.30">
    <property type="match status" value="1"/>
</dbReference>
<dbReference type="EMBL" id="JAVKPH010000002">
    <property type="protein sequence ID" value="MDR5651448.1"/>
    <property type="molecule type" value="Genomic_DNA"/>
</dbReference>
<gene>
    <name evidence="2" type="ORF">RGD00_02450</name>
</gene>
<keyword evidence="3" id="KW-1185">Reference proteome</keyword>
<comment type="caution">
    <text evidence="2">The sequence shown here is derived from an EMBL/GenBank/DDBJ whole genome shotgun (WGS) entry which is preliminary data.</text>
</comment>
<dbReference type="GO" id="GO:0016746">
    <property type="term" value="F:acyltransferase activity"/>
    <property type="evidence" value="ECO:0007669"/>
    <property type="project" value="UniProtKB-KW"/>
</dbReference>
<dbReference type="InterPro" id="IPR031165">
    <property type="entry name" value="GNAT_YJDJ"/>
</dbReference>
<keyword evidence="2" id="KW-0012">Acyltransferase</keyword>
<feature type="domain" description="N-acetyltransferase" evidence="1">
    <location>
        <begin position="17"/>
        <end position="105"/>
    </location>
</feature>
<keyword evidence="2" id="KW-0808">Transferase</keyword>
<evidence type="ECO:0000259" key="1">
    <source>
        <dbReference type="PROSITE" id="PS51729"/>
    </source>
</evidence>
<proteinExistence type="predicted"/>
<dbReference type="Pfam" id="PF14542">
    <property type="entry name" value="Acetyltransf_CG"/>
    <property type="match status" value="1"/>
</dbReference>
<accession>A0ABU1F476</accession>
<protein>
    <submittedName>
        <fullName evidence="2">GNAT family N-acetyltransferase</fullName>
        <ecNumber evidence="2">2.3.1.-</ecNumber>
    </submittedName>
</protein>
<dbReference type="InterPro" id="IPR016181">
    <property type="entry name" value="Acyl_CoA_acyltransferase"/>
</dbReference>
<dbReference type="RefSeq" id="WP_310455608.1">
    <property type="nucleotide sequence ID" value="NZ_JAVKPH010000002.1"/>
</dbReference>
<reference evidence="2 3" key="1">
    <citation type="submission" date="2023-09" db="EMBL/GenBank/DDBJ databases">
        <title>Xinfangfangia sedmenti sp. nov., isolated the sedment.</title>
        <authorList>
            <person name="Xu L."/>
        </authorList>
    </citation>
    <scope>NUCLEOTIDE SEQUENCE [LARGE SCALE GENOMIC DNA]</scope>
    <source>
        <strain evidence="2 3">LG-4</strain>
    </source>
</reference>
<name>A0ABU1F476_9RHOB</name>
<dbReference type="PANTHER" id="PTHR31435:SF10">
    <property type="entry name" value="BSR4717 PROTEIN"/>
    <property type="match status" value="1"/>
</dbReference>
<sequence length="115" mass="12384">MTAETRAPRGPVAITKEDGARHGRYVARIDGVEAEGEITFTHRGPGLISADHTGVPDAMAGQGVAMALLHFMIEDARQSGFRILPLCPFVRKQAARHPEWADLFKAPPGDVGRQG</sequence>